<dbReference type="CDD" id="cd07344">
    <property type="entry name" value="M48_yhfN_like"/>
    <property type="match status" value="1"/>
</dbReference>
<evidence type="ECO:0000313" key="3">
    <source>
        <dbReference type="Proteomes" id="UP000662904"/>
    </source>
</evidence>
<dbReference type="KEGG" id="kme:H0A61_00963"/>
<dbReference type="InterPro" id="IPR002725">
    <property type="entry name" value="YgjP-like_metallopeptidase"/>
</dbReference>
<gene>
    <name evidence="2" type="ORF">H0A61_00963</name>
</gene>
<dbReference type="PANTHER" id="PTHR30399">
    <property type="entry name" value="UNCHARACTERIZED PROTEIN YGJP"/>
    <property type="match status" value="1"/>
</dbReference>
<dbReference type="Gene3D" id="3.30.2010.10">
    <property type="entry name" value="Metalloproteases ('zincins'), catalytic domain"/>
    <property type="match status" value="1"/>
</dbReference>
<reference evidence="2" key="1">
    <citation type="submission" date="2020-07" db="EMBL/GenBank/DDBJ databases">
        <title>Koleobacter methoxysyntrophicus gen. nov., sp. nov., a novel anaerobic bacterium isolated from deep subsurface oil field and proposal of Koleobacterales ord. nov. in the phylum Firmicutes.</title>
        <authorList>
            <person name="Sakamoto S."/>
            <person name="Tamaki H."/>
        </authorList>
    </citation>
    <scope>NUCLEOTIDE SEQUENCE</scope>
    <source>
        <strain evidence="2">NRmbB1</strain>
    </source>
</reference>
<dbReference type="Proteomes" id="UP000662904">
    <property type="component" value="Chromosome"/>
</dbReference>
<dbReference type="Pfam" id="PF01863">
    <property type="entry name" value="YgjP-like"/>
    <property type="match status" value="1"/>
</dbReference>
<evidence type="ECO:0000259" key="1">
    <source>
        <dbReference type="Pfam" id="PF01863"/>
    </source>
</evidence>
<dbReference type="PANTHER" id="PTHR30399:SF1">
    <property type="entry name" value="UTP PYROPHOSPHATASE"/>
    <property type="match status" value="1"/>
</dbReference>
<accession>A0A8A0RJW0</accession>
<proteinExistence type="predicted"/>
<dbReference type="EMBL" id="CP059066">
    <property type="protein sequence ID" value="QSQ08625.1"/>
    <property type="molecule type" value="Genomic_DNA"/>
</dbReference>
<dbReference type="AlphaFoldDB" id="A0A8A0RJW0"/>
<name>A0A8A0RJW0_9FIRM</name>
<dbReference type="InterPro" id="IPR053136">
    <property type="entry name" value="UTP_pyrophosphatase-like"/>
</dbReference>
<keyword evidence="3" id="KW-1185">Reference proteome</keyword>
<dbReference type="RefSeq" id="WP_206708831.1">
    <property type="nucleotide sequence ID" value="NZ_CP059066.1"/>
</dbReference>
<organism evidence="2 3">
    <name type="scientific">Koleobacter methoxysyntrophicus</name>
    <dbReference type="NCBI Taxonomy" id="2751313"/>
    <lineage>
        <taxon>Bacteria</taxon>
        <taxon>Bacillati</taxon>
        <taxon>Bacillota</taxon>
        <taxon>Clostridia</taxon>
        <taxon>Koleobacterales</taxon>
        <taxon>Koleobacteraceae</taxon>
        <taxon>Koleobacter</taxon>
    </lineage>
</organism>
<sequence>MPVLRINDKEVPYKLVKSSRARCMRITIDYIIVHELCHLIEMKHNERFWKLVKNEMPDYEERRRWLQKNGLMLTL</sequence>
<evidence type="ECO:0000313" key="2">
    <source>
        <dbReference type="EMBL" id="QSQ08625.1"/>
    </source>
</evidence>
<protein>
    <recommendedName>
        <fullName evidence="1">YgjP-like metallopeptidase domain-containing protein</fullName>
    </recommendedName>
</protein>
<feature type="domain" description="YgjP-like metallopeptidase" evidence="1">
    <location>
        <begin position="27"/>
        <end position="68"/>
    </location>
</feature>